<accession>A0ABT9YRX8</accession>
<organism evidence="2 3">
    <name type="scientific">Streptococcus moroccensis</name>
    <dbReference type="NCBI Taxonomy" id="1451356"/>
    <lineage>
        <taxon>Bacteria</taxon>
        <taxon>Bacillati</taxon>
        <taxon>Bacillota</taxon>
        <taxon>Bacilli</taxon>
        <taxon>Lactobacillales</taxon>
        <taxon>Streptococcaceae</taxon>
        <taxon>Streptococcus</taxon>
    </lineage>
</organism>
<feature type="transmembrane region" description="Helical" evidence="1">
    <location>
        <begin position="6"/>
        <end position="29"/>
    </location>
</feature>
<keyword evidence="1" id="KW-1133">Transmembrane helix</keyword>
<dbReference type="Pfam" id="PF19700">
    <property type="entry name" value="DUF6198"/>
    <property type="match status" value="1"/>
</dbReference>
<keyword evidence="1" id="KW-0472">Membrane</keyword>
<dbReference type="PANTHER" id="PTHR40078">
    <property type="entry name" value="INTEGRAL MEMBRANE PROTEIN-RELATED"/>
    <property type="match status" value="1"/>
</dbReference>
<evidence type="ECO:0000313" key="2">
    <source>
        <dbReference type="EMBL" id="MDQ0222748.1"/>
    </source>
</evidence>
<sequence>MKKPHITIGTLGVYLLGTVVLALGICLNAKSNLGVSPVTSVIFAIAAVTGTSFALTNFLYLCFLMVVQFLLIGKEFRPRDFSQILASFLGSVFIDLFDTHLLTPESLSLRIAYLACGICLVGVGASVTVGMNVVPNPADALAHVIGRVTGKGFGIGKNMLDMISITVASLIGLIFAGRLVGVGVGTILGMVFTGRIISLSHPTTEKLYQRLIKAS</sequence>
<comment type="caution">
    <text evidence="2">The sequence shown here is derived from an EMBL/GenBank/DDBJ whole genome shotgun (WGS) entry which is preliminary data.</text>
</comment>
<reference evidence="2 3" key="1">
    <citation type="submission" date="2023-07" db="EMBL/GenBank/DDBJ databases">
        <title>Genomic Encyclopedia of Type Strains, Phase IV (KMG-IV): sequencing the most valuable type-strain genomes for metagenomic binning, comparative biology and taxonomic classification.</title>
        <authorList>
            <person name="Goeker M."/>
        </authorList>
    </citation>
    <scope>NUCLEOTIDE SEQUENCE [LARGE SCALE GENOMIC DNA]</scope>
    <source>
        <strain evidence="2 3">DSM 105143</strain>
    </source>
</reference>
<dbReference type="PANTHER" id="PTHR40078:SF1">
    <property type="entry name" value="INTEGRAL MEMBRANE PROTEIN"/>
    <property type="match status" value="1"/>
</dbReference>
<gene>
    <name evidence="2" type="ORF">J2S23_001306</name>
</gene>
<dbReference type="InterPro" id="IPR038750">
    <property type="entry name" value="YczE/YyaS-like"/>
</dbReference>
<feature type="transmembrane region" description="Helical" evidence="1">
    <location>
        <begin position="111"/>
        <end position="131"/>
    </location>
</feature>
<dbReference type="RefSeq" id="WP_307121936.1">
    <property type="nucleotide sequence ID" value="NZ_JAUSTM010000011.1"/>
</dbReference>
<evidence type="ECO:0000256" key="1">
    <source>
        <dbReference type="SAM" id="Phobius"/>
    </source>
</evidence>
<feature type="transmembrane region" description="Helical" evidence="1">
    <location>
        <begin position="41"/>
        <end position="69"/>
    </location>
</feature>
<dbReference type="Proteomes" id="UP001223079">
    <property type="component" value="Unassembled WGS sequence"/>
</dbReference>
<dbReference type="EMBL" id="JAUSTM010000011">
    <property type="protein sequence ID" value="MDQ0222748.1"/>
    <property type="molecule type" value="Genomic_DNA"/>
</dbReference>
<proteinExistence type="predicted"/>
<protein>
    <submittedName>
        <fullName evidence="2">Membrane protein YczE</fullName>
    </submittedName>
</protein>
<keyword evidence="1" id="KW-0812">Transmembrane</keyword>
<name>A0ABT9YRX8_9STRE</name>
<evidence type="ECO:0000313" key="3">
    <source>
        <dbReference type="Proteomes" id="UP001223079"/>
    </source>
</evidence>
<feature type="transmembrane region" description="Helical" evidence="1">
    <location>
        <begin position="81"/>
        <end position="99"/>
    </location>
</feature>
<keyword evidence="3" id="KW-1185">Reference proteome</keyword>
<feature type="transmembrane region" description="Helical" evidence="1">
    <location>
        <begin position="167"/>
        <end position="192"/>
    </location>
</feature>